<comment type="caution">
    <text evidence="1">The sequence shown here is derived from an EMBL/GenBank/DDBJ whole genome shotgun (WGS) entry which is preliminary data.</text>
</comment>
<dbReference type="Gene3D" id="3.50.50.60">
    <property type="entry name" value="FAD/NAD(P)-binding domain"/>
    <property type="match status" value="1"/>
</dbReference>
<dbReference type="Proteomes" id="UP000275256">
    <property type="component" value="Unassembled WGS sequence"/>
</dbReference>
<proteinExistence type="predicted"/>
<gene>
    <name evidence="1" type="ORF">EAX62_07855</name>
</gene>
<dbReference type="PANTHER" id="PTHR43734:SF1">
    <property type="entry name" value="PHYTOENE DESATURASE"/>
    <property type="match status" value="1"/>
</dbReference>
<keyword evidence="2" id="KW-1185">Reference proteome</keyword>
<sequence>MAMSLVVHGATLSGLAAGARLAKLGHDVELVTEGASLGGRWAATEGPGGHLVDALPQLVSLPATWRDVFKKSGGHLVTELNRAGLALVEAPAVEHRFPDGSTLELPAERGAQFHAISHRFGTPAAERWRDLIDDLDAVWAARRAFGIDGPGLPLERTGRQQLWLDRTLSGLGDRLDHPQLSVLVTDLGPMLGTHSPSAPALLAATHAIDRTFGRWQLVDEDGRGQRASRLVELLADRVIERGVSVVNHSATPTSIDCRPRTTRSLLRPAPRRTLRPAISHALRDDDGILALRTTVEHTPTGPVTTWLRPVADALMATTHDHRRGTPDPDWGLAPDSGRAWLRRTPIVGDLLAASACSPAGNEPWAELASAALAVYELHERLTGEDCRPTNRHFRGSTLEQRS</sequence>
<name>A0A3M0GES5_9ACTN</name>
<evidence type="ECO:0000313" key="2">
    <source>
        <dbReference type="Proteomes" id="UP000275256"/>
    </source>
</evidence>
<protein>
    <recommendedName>
        <fullName evidence="3">FAD-dependent oxidoreductase</fullName>
    </recommendedName>
</protein>
<dbReference type="AlphaFoldDB" id="A0A3M0GES5"/>
<dbReference type="EMBL" id="REFW01000002">
    <property type="protein sequence ID" value="RMB59669.1"/>
    <property type="molecule type" value="Genomic_DNA"/>
</dbReference>
<evidence type="ECO:0000313" key="1">
    <source>
        <dbReference type="EMBL" id="RMB59669.1"/>
    </source>
</evidence>
<dbReference type="Pfam" id="PF13450">
    <property type="entry name" value="NAD_binding_8"/>
    <property type="match status" value="1"/>
</dbReference>
<dbReference type="SUPFAM" id="SSF51905">
    <property type="entry name" value="FAD/NAD(P)-binding domain"/>
    <property type="match status" value="1"/>
</dbReference>
<evidence type="ECO:0008006" key="3">
    <source>
        <dbReference type="Google" id="ProtNLM"/>
    </source>
</evidence>
<reference evidence="1 2" key="1">
    <citation type="submission" date="2018-10" db="EMBL/GenBank/DDBJ databases">
        <title>Tessaracoccus antarcticuss sp. nov., isolated from sediment.</title>
        <authorList>
            <person name="Zhou L.Y."/>
            <person name="Du Z.J."/>
        </authorList>
    </citation>
    <scope>NUCLEOTIDE SEQUENCE [LARGE SCALE GENOMIC DNA]</scope>
    <source>
        <strain evidence="1 2">JDX10</strain>
    </source>
</reference>
<accession>A0A3M0GES5</accession>
<organism evidence="1 2">
    <name type="scientific">Tessaracoccus antarcticus</name>
    <dbReference type="NCBI Taxonomy" id="2479848"/>
    <lineage>
        <taxon>Bacteria</taxon>
        <taxon>Bacillati</taxon>
        <taxon>Actinomycetota</taxon>
        <taxon>Actinomycetes</taxon>
        <taxon>Propionibacteriales</taxon>
        <taxon>Propionibacteriaceae</taxon>
        <taxon>Tessaracoccus</taxon>
    </lineage>
</organism>
<dbReference type="InterPro" id="IPR036188">
    <property type="entry name" value="FAD/NAD-bd_sf"/>
</dbReference>
<dbReference type="PANTHER" id="PTHR43734">
    <property type="entry name" value="PHYTOENE DESATURASE"/>
    <property type="match status" value="1"/>
</dbReference>